<accession>A0ABN8PAM8</accession>
<dbReference type="Gene3D" id="3.30.420.10">
    <property type="entry name" value="Ribonuclease H-like superfamily/Ribonuclease H"/>
    <property type="match status" value="1"/>
</dbReference>
<dbReference type="InterPro" id="IPR012337">
    <property type="entry name" value="RNaseH-like_sf"/>
</dbReference>
<proteinExistence type="predicted"/>
<dbReference type="InterPro" id="IPR036397">
    <property type="entry name" value="RNaseH_sf"/>
</dbReference>
<protein>
    <recommendedName>
        <fullName evidence="1">Integrase catalytic domain-containing protein</fullName>
    </recommendedName>
</protein>
<reference evidence="2 3" key="1">
    <citation type="submission" date="2022-05" db="EMBL/GenBank/DDBJ databases">
        <authorList>
            <consortium name="Genoscope - CEA"/>
            <person name="William W."/>
        </authorList>
    </citation>
    <scope>NUCLEOTIDE SEQUENCE [LARGE SCALE GENOMIC DNA]</scope>
</reference>
<dbReference type="SUPFAM" id="SSF53098">
    <property type="entry name" value="Ribonuclease H-like"/>
    <property type="match status" value="1"/>
</dbReference>
<sequence>MDTVLKRLKLEGLTKKFETEPITPDILCKLSVHEMEMLGINSRSDMMSLRIECTKFGEEAPKKPEGTCGAPIFFIPKPVIGNLLQEGFTIKEISSILAVSESTIYRRMRQYGLSKFEFTDIPDKDLDAEVEKVTVEFPYCGENFIKQILYQKGVMVQRMRIRDSIHRVDQDGVNARKKGRLHRRVYNVKGPNHLWHIDTNHKLVRWYFVIVGVIDGFSRVPVTIECQNNNKAETVLHCFLKGVEMYGLPSRVRSDKG</sequence>
<dbReference type="Proteomes" id="UP001159405">
    <property type="component" value="Unassembled WGS sequence"/>
</dbReference>
<comment type="caution">
    <text evidence="2">The sequence shown here is derived from an EMBL/GenBank/DDBJ whole genome shotgun (WGS) entry which is preliminary data.</text>
</comment>
<feature type="domain" description="Integrase catalytic" evidence="1">
    <location>
        <begin position="187"/>
        <end position="257"/>
    </location>
</feature>
<dbReference type="InterPro" id="IPR058913">
    <property type="entry name" value="Integrase_dom_put"/>
</dbReference>
<organism evidence="2 3">
    <name type="scientific">Porites lobata</name>
    <dbReference type="NCBI Taxonomy" id="104759"/>
    <lineage>
        <taxon>Eukaryota</taxon>
        <taxon>Metazoa</taxon>
        <taxon>Cnidaria</taxon>
        <taxon>Anthozoa</taxon>
        <taxon>Hexacorallia</taxon>
        <taxon>Scleractinia</taxon>
        <taxon>Fungiina</taxon>
        <taxon>Poritidae</taxon>
        <taxon>Porites</taxon>
    </lineage>
</organism>
<dbReference type="PANTHER" id="PTHR46791">
    <property type="entry name" value="EXPRESSED PROTEIN"/>
    <property type="match status" value="1"/>
</dbReference>
<evidence type="ECO:0000259" key="1">
    <source>
        <dbReference type="PROSITE" id="PS50994"/>
    </source>
</evidence>
<dbReference type="InterPro" id="IPR001584">
    <property type="entry name" value="Integrase_cat-core"/>
</dbReference>
<dbReference type="PANTHER" id="PTHR46791:SF5">
    <property type="entry name" value="CLR5 DOMAIN-CONTAINING PROTEIN-RELATED"/>
    <property type="match status" value="1"/>
</dbReference>
<evidence type="ECO:0000313" key="2">
    <source>
        <dbReference type="EMBL" id="CAH3139860.1"/>
    </source>
</evidence>
<dbReference type="EMBL" id="CALNXK010000063">
    <property type="protein sequence ID" value="CAH3139860.1"/>
    <property type="molecule type" value="Genomic_DNA"/>
</dbReference>
<name>A0ABN8PAM8_9CNID</name>
<gene>
    <name evidence="2" type="ORF">PLOB_00040876</name>
</gene>
<dbReference type="PROSITE" id="PS50994">
    <property type="entry name" value="INTEGRASE"/>
    <property type="match status" value="1"/>
</dbReference>
<evidence type="ECO:0000313" key="3">
    <source>
        <dbReference type="Proteomes" id="UP001159405"/>
    </source>
</evidence>
<dbReference type="Pfam" id="PF24764">
    <property type="entry name" value="rva_4"/>
    <property type="match status" value="1"/>
</dbReference>
<keyword evidence="3" id="KW-1185">Reference proteome</keyword>